<feature type="transmembrane region" description="Helical" evidence="5">
    <location>
        <begin position="241"/>
        <end position="261"/>
    </location>
</feature>
<evidence type="ECO:0000256" key="3">
    <source>
        <dbReference type="ARBA" id="ARBA00022989"/>
    </source>
</evidence>
<reference evidence="8" key="1">
    <citation type="journal article" date="2018" name="Front. Microbiol.">
        <title>Genome-Based Analysis Reveals the Taxonomy and Diversity of the Family Idiomarinaceae.</title>
        <authorList>
            <person name="Liu Y."/>
            <person name="Lai Q."/>
            <person name="Shao Z."/>
        </authorList>
    </citation>
    <scope>NUCLEOTIDE SEQUENCE [LARGE SCALE GENOMIC DNA]</scope>
    <source>
        <strain evidence="8">GBPy7</strain>
    </source>
</reference>
<keyword evidence="3 5" id="KW-1133">Transmembrane helix</keyword>
<evidence type="ECO:0000259" key="6">
    <source>
        <dbReference type="Pfam" id="PF01699"/>
    </source>
</evidence>
<comment type="caution">
    <text evidence="7">The sequence shown here is derived from an EMBL/GenBank/DDBJ whole genome shotgun (WGS) entry which is preliminary data.</text>
</comment>
<feature type="transmembrane region" description="Helical" evidence="5">
    <location>
        <begin position="172"/>
        <end position="195"/>
    </location>
</feature>
<dbReference type="GO" id="GO:0005886">
    <property type="term" value="C:plasma membrane"/>
    <property type="evidence" value="ECO:0007669"/>
    <property type="project" value="TreeGrafter"/>
</dbReference>
<dbReference type="GO" id="GO:0008273">
    <property type="term" value="F:calcium, potassium:sodium antiporter activity"/>
    <property type="evidence" value="ECO:0007669"/>
    <property type="project" value="TreeGrafter"/>
</dbReference>
<evidence type="ECO:0000256" key="5">
    <source>
        <dbReference type="SAM" id="Phobius"/>
    </source>
</evidence>
<comment type="subcellular location">
    <subcellularLocation>
        <location evidence="1">Membrane</location>
        <topology evidence="1">Multi-pass membrane protein</topology>
    </subcellularLocation>
</comment>
<proteinExistence type="predicted"/>
<dbReference type="Gene3D" id="1.20.1420.30">
    <property type="entry name" value="NCX, central ion-binding region"/>
    <property type="match status" value="2"/>
</dbReference>
<feature type="transmembrane region" description="Helical" evidence="5">
    <location>
        <begin position="302"/>
        <end position="319"/>
    </location>
</feature>
<evidence type="ECO:0000256" key="1">
    <source>
        <dbReference type="ARBA" id="ARBA00004141"/>
    </source>
</evidence>
<feature type="transmembrane region" description="Helical" evidence="5">
    <location>
        <begin position="207"/>
        <end position="229"/>
    </location>
</feature>
<feature type="transmembrane region" description="Helical" evidence="5">
    <location>
        <begin position="273"/>
        <end position="290"/>
    </location>
</feature>
<dbReference type="PANTHER" id="PTHR10846:SF8">
    <property type="entry name" value="INNER MEMBRANE PROTEIN YRBG"/>
    <property type="match status" value="1"/>
</dbReference>
<dbReference type="PANTHER" id="PTHR10846">
    <property type="entry name" value="SODIUM/POTASSIUM/CALCIUM EXCHANGER"/>
    <property type="match status" value="1"/>
</dbReference>
<dbReference type="InterPro" id="IPR004481">
    <property type="entry name" value="K/Na/Ca-exchanger"/>
</dbReference>
<name>A0A432VTA0_9GAMM</name>
<evidence type="ECO:0000313" key="8">
    <source>
        <dbReference type="Proteomes" id="UP000288395"/>
    </source>
</evidence>
<dbReference type="RefSeq" id="WP_126767779.1">
    <property type="nucleotide sequence ID" value="NZ_PIPJ01000007.1"/>
</dbReference>
<evidence type="ECO:0000256" key="4">
    <source>
        <dbReference type="ARBA" id="ARBA00023136"/>
    </source>
</evidence>
<dbReference type="GO" id="GO:0006874">
    <property type="term" value="P:intracellular calcium ion homeostasis"/>
    <property type="evidence" value="ECO:0007669"/>
    <property type="project" value="TreeGrafter"/>
</dbReference>
<sequence>MLLASLAVIFGLVLLIWSADRFIEGAAVTAKHFGMSPLLIGMLIIGFGTSAPEMVVSAFAAAQGNPGLALGNAFGSNTANIGMVLGFTALIAPITVQSSVLRKEMPILIAITLLAGWIIFDNFISGWDAIILLAVFFAVMGWSIKQGLNGNDTLGLETDADISSHQMPIARAMMWLFVGLFLLIASSRVLVWGAVEIAVAFGVSDLVIGLTIVAIGTSLPELASAIAAIRKNEHDLALGNIIGSNLFNTLAVVGIAGAIHPFAIDAEVFSRDYLVMGLFTLAIVAFALRSKKAKRPGRINRIEGGVFVAAYFGYLLWVVL</sequence>
<dbReference type="NCBIfam" id="TIGR00367">
    <property type="entry name" value="calcium/sodium antiporter"/>
    <property type="match status" value="1"/>
</dbReference>
<keyword evidence="4 5" id="KW-0472">Membrane</keyword>
<gene>
    <name evidence="7" type="ORF">CWE08_09515</name>
</gene>
<feature type="domain" description="Sodium/calcium exchanger membrane region" evidence="6">
    <location>
        <begin position="6"/>
        <end position="144"/>
    </location>
</feature>
<feature type="domain" description="Sodium/calcium exchanger membrane region" evidence="6">
    <location>
        <begin position="173"/>
        <end position="319"/>
    </location>
</feature>
<evidence type="ECO:0000313" key="7">
    <source>
        <dbReference type="EMBL" id="RUO19658.1"/>
    </source>
</evidence>
<keyword evidence="8" id="KW-1185">Reference proteome</keyword>
<dbReference type="Proteomes" id="UP000288395">
    <property type="component" value="Unassembled WGS sequence"/>
</dbReference>
<dbReference type="InterPro" id="IPR004837">
    <property type="entry name" value="NaCa_Exmemb"/>
</dbReference>
<protein>
    <submittedName>
        <fullName evidence="7">Calcium/sodium antiporter</fullName>
    </submittedName>
</protein>
<dbReference type="GO" id="GO:0005262">
    <property type="term" value="F:calcium channel activity"/>
    <property type="evidence" value="ECO:0007669"/>
    <property type="project" value="TreeGrafter"/>
</dbReference>
<keyword evidence="2 5" id="KW-0812">Transmembrane</keyword>
<organism evidence="7 8">
    <name type="scientific">Aliidiomarina iranensis</name>
    <dbReference type="NCBI Taxonomy" id="1434071"/>
    <lineage>
        <taxon>Bacteria</taxon>
        <taxon>Pseudomonadati</taxon>
        <taxon>Pseudomonadota</taxon>
        <taxon>Gammaproteobacteria</taxon>
        <taxon>Alteromonadales</taxon>
        <taxon>Idiomarinaceae</taxon>
        <taxon>Aliidiomarina</taxon>
    </lineage>
</organism>
<accession>A0A432VTA0</accession>
<feature type="transmembrane region" description="Helical" evidence="5">
    <location>
        <begin position="74"/>
        <end position="95"/>
    </location>
</feature>
<dbReference type="InterPro" id="IPR044880">
    <property type="entry name" value="NCX_ion-bd_dom_sf"/>
</dbReference>
<dbReference type="EMBL" id="PIPJ01000007">
    <property type="protein sequence ID" value="RUO19658.1"/>
    <property type="molecule type" value="Genomic_DNA"/>
</dbReference>
<dbReference type="OrthoDB" id="9794225at2"/>
<evidence type="ECO:0000256" key="2">
    <source>
        <dbReference type="ARBA" id="ARBA00022692"/>
    </source>
</evidence>
<feature type="transmembrane region" description="Helical" evidence="5">
    <location>
        <begin position="35"/>
        <end position="62"/>
    </location>
</feature>
<dbReference type="AlphaFoldDB" id="A0A432VTA0"/>
<feature type="transmembrane region" description="Helical" evidence="5">
    <location>
        <begin position="107"/>
        <end position="139"/>
    </location>
</feature>
<dbReference type="Pfam" id="PF01699">
    <property type="entry name" value="Na_Ca_ex"/>
    <property type="match status" value="2"/>
</dbReference>